<feature type="non-terminal residue" evidence="1">
    <location>
        <position position="31"/>
    </location>
</feature>
<dbReference type="EMBL" id="JANPWB010000003">
    <property type="protein sequence ID" value="KAJ1202760.1"/>
    <property type="molecule type" value="Genomic_DNA"/>
</dbReference>
<accession>A0AAV7VM80</accession>
<organism evidence="1 2">
    <name type="scientific">Pleurodeles waltl</name>
    <name type="common">Iberian ribbed newt</name>
    <dbReference type="NCBI Taxonomy" id="8319"/>
    <lineage>
        <taxon>Eukaryota</taxon>
        <taxon>Metazoa</taxon>
        <taxon>Chordata</taxon>
        <taxon>Craniata</taxon>
        <taxon>Vertebrata</taxon>
        <taxon>Euteleostomi</taxon>
        <taxon>Amphibia</taxon>
        <taxon>Batrachia</taxon>
        <taxon>Caudata</taxon>
        <taxon>Salamandroidea</taxon>
        <taxon>Salamandridae</taxon>
        <taxon>Pleurodelinae</taxon>
        <taxon>Pleurodeles</taxon>
    </lineage>
</organism>
<protein>
    <submittedName>
        <fullName evidence="1">Uncharacterized protein</fullName>
    </submittedName>
</protein>
<comment type="caution">
    <text evidence="1">The sequence shown here is derived from an EMBL/GenBank/DDBJ whole genome shotgun (WGS) entry which is preliminary data.</text>
</comment>
<dbReference type="AlphaFoldDB" id="A0AAV7VM80"/>
<gene>
    <name evidence="1" type="ORF">NDU88_006556</name>
</gene>
<evidence type="ECO:0000313" key="2">
    <source>
        <dbReference type="Proteomes" id="UP001066276"/>
    </source>
</evidence>
<keyword evidence="2" id="KW-1185">Reference proteome</keyword>
<dbReference type="Proteomes" id="UP001066276">
    <property type="component" value="Chromosome 2_1"/>
</dbReference>
<proteinExistence type="predicted"/>
<name>A0AAV7VM80_PLEWA</name>
<reference evidence="1" key="1">
    <citation type="journal article" date="2022" name="bioRxiv">
        <title>Sequencing and chromosome-scale assembly of the giantPleurodeles waltlgenome.</title>
        <authorList>
            <person name="Brown T."/>
            <person name="Elewa A."/>
            <person name="Iarovenko S."/>
            <person name="Subramanian E."/>
            <person name="Araus A.J."/>
            <person name="Petzold A."/>
            <person name="Susuki M."/>
            <person name="Suzuki K.-i.T."/>
            <person name="Hayashi T."/>
            <person name="Toyoda A."/>
            <person name="Oliveira C."/>
            <person name="Osipova E."/>
            <person name="Leigh N.D."/>
            <person name="Simon A."/>
            <person name="Yun M.H."/>
        </authorList>
    </citation>
    <scope>NUCLEOTIDE SEQUENCE</scope>
    <source>
        <strain evidence="1">20211129_DDA</strain>
        <tissue evidence="1">Liver</tissue>
    </source>
</reference>
<sequence>GVASPIYSESGITVRHNCYGRNARCNKITLT</sequence>
<feature type="non-terminal residue" evidence="1">
    <location>
        <position position="1"/>
    </location>
</feature>
<evidence type="ECO:0000313" key="1">
    <source>
        <dbReference type="EMBL" id="KAJ1202760.1"/>
    </source>
</evidence>